<feature type="compositionally biased region" description="Low complexity" evidence="7">
    <location>
        <begin position="299"/>
        <end position="316"/>
    </location>
</feature>
<feature type="compositionally biased region" description="Basic and acidic residues" evidence="7">
    <location>
        <begin position="977"/>
        <end position="994"/>
    </location>
</feature>
<dbReference type="EMBL" id="AWNI01000039">
    <property type="protein sequence ID" value="ETS59909.1"/>
    <property type="molecule type" value="Genomic_DNA"/>
</dbReference>
<feature type="compositionally biased region" description="Acidic residues" evidence="7">
    <location>
        <begin position="374"/>
        <end position="383"/>
    </location>
</feature>
<evidence type="ECO:0000256" key="5">
    <source>
        <dbReference type="ARBA" id="ARBA00023136"/>
    </source>
</evidence>
<feature type="compositionally biased region" description="Polar residues" evidence="7">
    <location>
        <begin position="181"/>
        <end position="196"/>
    </location>
</feature>
<evidence type="ECO:0000256" key="6">
    <source>
        <dbReference type="SAM" id="Coils"/>
    </source>
</evidence>
<keyword evidence="3" id="KW-0812">Transmembrane</keyword>
<evidence type="ECO:0000313" key="9">
    <source>
        <dbReference type="EMBL" id="ETS59909.1"/>
    </source>
</evidence>
<gene>
    <name evidence="9" type="ORF">PaG_05879</name>
</gene>
<feature type="region of interest" description="Disordered" evidence="7">
    <location>
        <begin position="955"/>
        <end position="1007"/>
    </location>
</feature>
<comment type="caution">
    <text evidence="9">The sequence shown here is derived from an EMBL/GenBank/DDBJ whole genome shotgun (WGS) entry which is preliminary data.</text>
</comment>
<evidence type="ECO:0000256" key="7">
    <source>
        <dbReference type="SAM" id="MobiDB-lite"/>
    </source>
</evidence>
<dbReference type="GO" id="GO:0005886">
    <property type="term" value="C:plasma membrane"/>
    <property type="evidence" value="ECO:0007669"/>
    <property type="project" value="TreeGrafter"/>
</dbReference>
<accession>W3VED1</accession>
<dbReference type="Gene3D" id="2.30.29.30">
    <property type="entry name" value="Pleckstrin-homology domain (PH domain)/Phosphotyrosine-binding domain (PTB)"/>
    <property type="match status" value="1"/>
</dbReference>
<feature type="compositionally biased region" description="Basic residues" evidence="7">
    <location>
        <begin position="392"/>
        <end position="411"/>
    </location>
</feature>
<organism evidence="9 10">
    <name type="scientific">Moesziomyces aphidis</name>
    <name type="common">Pseudozyma aphidis</name>
    <dbReference type="NCBI Taxonomy" id="84754"/>
    <lineage>
        <taxon>Eukaryota</taxon>
        <taxon>Fungi</taxon>
        <taxon>Dikarya</taxon>
        <taxon>Basidiomycota</taxon>
        <taxon>Ustilaginomycotina</taxon>
        <taxon>Ustilaginomycetes</taxon>
        <taxon>Ustilaginales</taxon>
        <taxon>Ustilaginaceae</taxon>
        <taxon>Moesziomyces</taxon>
    </lineage>
</organism>
<dbReference type="PROSITE" id="PS51778">
    <property type="entry name" value="VAST"/>
    <property type="match status" value="1"/>
</dbReference>
<proteinExistence type="inferred from homology"/>
<evidence type="ECO:0000313" key="10">
    <source>
        <dbReference type="Proteomes" id="UP000019462"/>
    </source>
</evidence>
<dbReference type="InterPro" id="IPR004182">
    <property type="entry name" value="GRAM"/>
</dbReference>
<evidence type="ECO:0000259" key="8">
    <source>
        <dbReference type="PROSITE" id="PS51778"/>
    </source>
</evidence>
<dbReference type="InterPro" id="IPR011993">
    <property type="entry name" value="PH-like_dom_sf"/>
</dbReference>
<dbReference type="Proteomes" id="UP000019462">
    <property type="component" value="Unassembled WGS sequence"/>
</dbReference>
<evidence type="ECO:0000256" key="1">
    <source>
        <dbReference type="ARBA" id="ARBA00004167"/>
    </source>
</evidence>
<dbReference type="GO" id="GO:0032541">
    <property type="term" value="C:cortical endoplasmic reticulum"/>
    <property type="evidence" value="ECO:0007669"/>
    <property type="project" value="TreeGrafter"/>
</dbReference>
<feature type="compositionally biased region" description="Low complexity" evidence="7">
    <location>
        <begin position="204"/>
        <end position="213"/>
    </location>
</feature>
<dbReference type="GO" id="GO:0120015">
    <property type="term" value="F:sterol transfer activity"/>
    <property type="evidence" value="ECO:0007669"/>
    <property type="project" value="TreeGrafter"/>
</dbReference>
<feature type="compositionally biased region" description="Polar residues" evidence="7">
    <location>
        <begin position="252"/>
        <end position="273"/>
    </location>
</feature>
<feature type="compositionally biased region" description="Acidic residues" evidence="7">
    <location>
        <begin position="955"/>
        <end position="964"/>
    </location>
</feature>
<feature type="compositionally biased region" description="Basic and acidic residues" evidence="7">
    <location>
        <begin position="338"/>
        <end position="360"/>
    </location>
</feature>
<dbReference type="GO" id="GO:0005739">
    <property type="term" value="C:mitochondrion"/>
    <property type="evidence" value="ECO:0007669"/>
    <property type="project" value="TreeGrafter"/>
</dbReference>
<keyword evidence="10" id="KW-1185">Reference proteome</keyword>
<dbReference type="InterPro" id="IPR051482">
    <property type="entry name" value="Cholesterol_transport"/>
</dbReference>
<feature type="compositionally biased region" description="Polar residues" evidence="7">
    <location>
        <begin position="454"/>
        <end position="498"/>
    </location>
</feature>
<feature type="region of interest" description="Disordered" evidence="7">
    <location>
        <begin position="181"/>
        <end position="223"/>
    </location>
</feature>
<feature type="compositionally biased region" description="Gly residues" evidence="7">
    <location>
        <begin position="1278"/>
        <end position="1293"/>
    </location>
</feature>
<evidence type="ECO:0000256" key="4">
    <source>
        <dbReference type="ARBA" id="ARBA00022989"/>
    </source>
</evidence>
<dbReference type="Pfam" id="PF16016">
    <property type="entry name" value="VASt"/>
    <property type="match status" value="1"/>
</dbReference>
<dbReference type="Pfam" id="PF02893">
    <property type="entry name" value="GRAM"/>
    <property type="match status" value="1"/>
</dbReference>
<comment type="similarity">
    <text evidence="2">Belongs to the YSP2 family.</text>
</comment>
<feature type="region of interest" description="Disordered" evidence="7">
    <location>
        <begin position="1250"/>
        <end position="1293"/>
    </location>
</feature>
<dbReference type="PANTHER" id="PTHR23319:SF4">
    <property type="entry name" value="GRAM DOMAIN CONTAINING 1B, ISOFORM E"/>
    <property type="match status" value="1"/>
</dbReference>
<protein>
    <recommendedName>
        <fullName evidence="8">VASt domain-containing protein</fullName>
    </recommendedName>
</protein>
<feature type="region of interest" description="Disordered" evidence="7">
    <location>
        <begin position="526"/>
        <end position="631"/>
    </location>
</feature>
<comment type="subcellular location">
    <subcellularLocation>
        <location evidence="1">Membrane</location>
        <topology evidence="1">Single-pass membrane protein</topology>
    </subcellularLocation>
</comment>
<dbReference type="GO" id="GO:0032934">
    <property type="term" value="F:sterol binding"/>
    <property type="evidence" value="ECO:0007669"/>
    <property type="project" value="TreeGrafter"/>
</dbReference>
<dbReference type="GO" id="GO:0005789">
    <property type="term" value="C:endoplasmic reticulum membrane"/>
    <property type="evidence" value="ECO:0007669"/>
    <property type="project" value="TreeGrafter"/>
</dbReference>
<keyword evidence="6" id="KW-0175">Coiled coil</keyword>
<reference evidence="9 10" key="1">
    <citation type="journal article" date="2014" name="Genome Announc.">
        <title>Genome sequence of the basidiomycetous fungus Pseudozyma aphidis DSM70725, an efficient producer of biosurfactant mannosylerythritol lipids.</title>
        <authorList>
            <person name="Lorenz S."/>
            <person name="Guenther M."/>
            <person name="Grumaz C."/>
            <person name="Rupp S."/>
            <person name="Zibek S."/>
            <person name="Sohn K."/>
        </authorList>
    </citation>
    <scope>NUCLEOTIDE SEQUENCE [LARGE SCALE GENOMIC DNA]</scope>
    <source>
        <strain evidence="10">ATCC 32657 / CBS 517.83 / DSM 70725 / JCM 10318 / NBRC 10182 / NRRL Y-7954 / St-0401</strain>
    </source>
</reference>
<dbReference type="HOGENOM" id="CLU_265742_0_0_1"/>
<name>W3VED1_MOEAP</name>
<feature type="domain" description="VASt" evidence="8">
    <location>
        <begin position="1060"/>
        <end position="1231"/>
    </location>
</feature>
<feature type="region of interest" description="Disordered" evidence="7">
    <location>
        <begin position="667"/>
        <end position="732"/>
    </location>
</feature>
<dbReference type="GO" id="GO:0032366">
    <property type="term" value="P:intracellular sterol transport"/>
    <property type="evidence" value="ECO:0007669"/>
    <property type="project" value="TreeGrafter"/>
</dbReference>
<dbReference type="PANTHER" id="PTHR23319">
    <property type="entry name" value="GRAM DOMAIN CONTAINING 1B, ISOFORM E"/>
    <property type="match status" value="1"/>
</dbReference>
<dbReference type="OrthoDB" id="2162691at2759"/>
<feature type="region of interest" description="Disordered" evidence="7">
    <location>
        <begin position="251"/>
        <end position="498"/>
    </location>
</feature>
<feature type="compositionally biased region" description="Basic residues" evidence="7">
    <location>
        <begin position="995"/>
        <end position="1006"/>
    </location>
</feature>
<dbReference type="InterPro" id="IPR031968">
    <property type="entry name" value="VASt"/>
</dbReference>
<dbReference type="CDD" id="cd13220">
    <property type="entry name" value="PH-GRAM_GRAMDC"/>
    <property type="match status" value="1"/>
</dbReference>
<sequence>MVTSTGVPSGWTHPFLALSHFPVPAPFVAPTHPPKEKRAGGLLAGWPGESSTCASAAKARRKPRSGGSSALGLFSPAVLHASPPLLLPPFQKGPATPSWHLDTITAVSSDSFRRAIHLHSDRAAQFLLLPAHLRQIPFRLWEARLSIRQAVLHLPSEPHLAHQQQASARGADAHMSSFKNIFRNSNKDSPSAASNSGDHKRNKSTSASQSGSSDQPTLESSFPRGAYAATNSSVPVSPLSTPVNLPAIDVTDVSSLSPPRPQSSADSDASTLRTAVPPAADAHPIQSSSVRWDPKGTVPASSSSRSMARPSSSSHSQWRSEPGGALSSTGGKASRRSSKVDKSDEGHGKSEPLNRHELMRRAMATAQDYHAEDHDDDDSGSVFEDDHDHLSNSHHSHGASHHAHNQHHPAHPHPNTSTPITSRLAPHPDAPSDRPGDGSLSIDAFGNGQPRVVSANSNGAHNVNLPRSSAFPTPATPSKETSSAVAPSQTLTASATMPTIVTPAPIRAELPRSDSLEEIINQGNVYAPNRPATEGLGIQNNGQRGPPQRASTLMDRPVSPERNPVQGVSKSASSGALLRPSDVPSAMDGSPRRPSDAGSTSGHGPGSLLRLRKNSDSSTISKMSKGKKNGAASAGIAGALAASGIAGMGVGHAAALQQSQAALADADSTATKKKKDAKRASSVTGDDGAAHISGFQGGIYRDPSTGTVIEKDQDGNQFHPPRPHRDRSTSSFMSYDGSVTSDRSSVSGLGAAAGFGAASAALLSSIGGVPGMPTPMLTPDGGHPIGVGGLVPPEAGGVGGGGDHIDGETTWPEDMGPQITGFAVASSKRNNEFHQLFPQVPEDDYLIEDYGCALVREILTQGRLYISENHLCFKANIFGWVTNVVLPFSEVISIEKRMTAFVIPNAIQIATLQSKHNFTSFLSRDATYDLIVNIWKLSHPGVPIAAADQADLTDEYSEIEDEADSSAAAAGTGGPDAKQRDGDQGGKEGGESKPSKRARLKRKLKGTKTGVRDENLAAVAAAAARSGTPLIPQSRSPAPGAKRVAHRKTTCPCEEKKEHFSSVVLDTTYPAVPEKIYNLLFTSGFMKEFWTNDQKLMDLQVGEWSPNAENRNLLTRDISYIKPLAGGFGPKQTKCVLVDENVHVDFDNYVVTLTTTRTPDVPSGGSFCVKTKTCITWEGSGNVSRVYVTCQVEWSGRSMLKSIIDKASLDGQKQYYKELDEAVRKYLTDHTSEFKEEGDDAAAVEEIARAATPGPNSRKGAGAAGEAGATNGDRAANGGSGGAGAGSSGDSSGSGGIVDRVMDGLGMVGDLVGGALEMVGLEEVSFKTLAFGVVIVVLLVSNVYTWRRGSGALASSSRMVEHLDGMHAAKMNRGYLSHDGYYGPLSPRRGAGGEEGAPPVYERVFAPNVYITPPGGAATTPEAIAKTVADVLERMYEQNLERFTKGAREADADPAAVKRLLAETEAQLDRIERKLKALNQDAAQAGQAGTGKPKAEL</sequence>
<dbReference type="GO" id="GO:0140268">
    <property type="term" value="C:endoplasmic reticulum-plasma membrane contact site"/>
    <property type="evidence" value="ECO:0007669"/>
    <property type="project" value="TreeGrafter"/>
</dbReference>
<feature type="compositionally biased region" description="Low complexity" evidence="7">
    <location>
        <begin position="1260"/>
        <end position="1277"/>
    </location>
</feature>
<keyword evidence="4" id="KW-1133">Transmembrane helix</keyword>
<feature type="coiled-coil region" evidence="6">
    <location>
        <begin position="1461"/>
        <end position="1488"/>
    </location>
</feature>
<keyword evidence="5" id="KW-0472">Membrane</keyword>
<evidence type="ECO:0000256" key="2">
    <source>
        <dbReference type="ARBA" id="ARBA00006582"/>
    </source>
</evidence>
<dbReference type="SMART" id="SM00568">
    <property type="entry name" value="GRAM"/>
    <property type="match status" value="1"/>
</dbReference>
<evidence type="ECO:0000256" key="3">
    <source>
        <dbReference type="ARBA" id="ARBA00022692"/>
    </source>
</evidence>